<feature type="transmembrane region" description="Helical" evidence="7">
    <location>
        <begin position="45"/>
        <end position="64"/>
    </location>
</feature>
<evidence type="ECO:0000313" key="10">
    <source>
        <dbReference type="Proteomes" id="UP000189796"/>
    </source>
</evidence>
<evidence type="ECO:0000256" key="2">
    <source>
        <dbReference type="ARBA" id="ARBA00022475"/>
    </source>
</evidence>
<dbReference type="Proteomes" id="UP000189796">
    <property type="component" value="Chromosome I"/>
</dbReference>
<dbReference type="GO" id="GO:0022857">
    <property type="term" value="F:transmembrane transporter activity"/>
    <property type="evidence" value="ECO:0007669"/>
    <property type="project" value="UniProtKB-UniRule"/>
</dbReference>
<feature type="transmembrane region" description="Helical" evidence="7">
    <location>
        <begin position="84"/>
        <end position="103"/>
    </location>
</feature>
<keyword evidence="6 7" id="KW-0472">Membrane</keyword>
<comment type="similarity">
    <text evidence="7">Belongs to the TRAP transporter large permease family.</text>
</comment>
<evidence type="ECO:0000256" key="3">
    <source>
        <dbReference type="ARBA" id="ARBA00022519"/>
    </source>
</evidence>
<feature type="transmembrane region" description="Helical" evidence="7">
    <location>
        <begin position="136"/>
        <end position="161"/>
    </location>
</feature>
<proteinExistence type="inferred from homology"/>
<feature type="transmembrane region" description="Helical" evidence="7">
    <location>
        <begin position="6"/>
        <end position="33"/>
    </location>
</feature>
<accession>A0A1M5RVJ8</accession>
<feature type="transmembrane region" description="Helical" evidence="7">
    <location>
        <begin position="167"/>
        <end position="190"/>
    </location>
</feature>
<comment type="subunit">
    <text evidence="7">The complex comprises the extracytoplasmic solute receptor protein and the two transmembrane proteins.</text>
</comment>
<comment type="function">
    <text evidence="7">Part of the tripartite ATP-independent periplasmic (TRAP) transport system.</text>
</comment>
<evidence type="ECO:0000256" key="5">
    <source>
        <dbReference type="ARBA" id="ARBA00022989"/>
    </source>
</evidence>
<dbReference type="EMBL" id="LT670817">
    <property type="protein sequence ID" value="SHH30266.1"/>
    <property type="molecule type" value="Genomic_DNA"/>
</dbReference>
<evidence type="ECO:0000256" key="6">
    <source>
        <dbReference type="ARBA" id="ARBA00023136"/>
    </source>
</evidence>
<dbReference type="OrthoDB" id="9790209at2"/>
<feature type="domain" description="TRAP C4-dicarboxylate transport system permease DctM subunit" evidence="8">
    <location>
        <begin position="8"/>
        <end position="415"/>
    </location>
</feature>
<dbReference type="PANTHER" id="PTHR33362">
    <property type="entry name" value="SIALIC ACID TRAP TRANSPORTER PERMEASE PROTEIN SIAT-RELATED"/>
    <property type="match status" value="1"/>
</dbReference>
<comment type="caution">
    <text evidence="7">Lacks conserved residue(s) required for the propagation of feature annotation.</text>
</comment>
<dbReference type="Pfam" id="PF06808">
    <property type="entry name" value="DctM"/>
    <property type="match status" value="1"/>
</dbReference>
<evidence type="ECO:0000256" key="1">
    <source>
        <dbReference type="ARBA" id="ARBA00004429"/>
    </source>
</evidence>
<evidence type="ECO:0000259" key="8">
    <source>
        <dbReference type="Pfam" id="PF06808"/>
    </source>
</evidence>
<dbReference type="RefSeq" id="WP_079603185.1">
    <property type="nucleotide sequence ID" value="NZ_LT670817.1"/>
</dbReference>
<feature type="transmembrane region" description="Helical" evidence="7">
    <location>
        <begin position="313"/>
        <end position="346"/>
    </location>
</feature>
<sequence length="427" mass="44968">MLLATVAIVFVALILLSMPIVFALGIAGVAGLWVGGYPMQQLSSALVSGSQSWVLLAIPAFVFAGNLMERCGMSHALVELARALIGWVKGGLGMSVIVVAYFFSDICGSKMAEVSALGSALMPPLTKAGYDRRDSASLIAAGTAMGMLVPPAIFMIVIAQVTNTSAVALFVAGFVPAMVIMLCLMTVVYIRARQNDWPVDSRPSLKRLGHASLHAAVPMVVPFVILAGFILGIITATEAGAVVAGYALLAAKLYYRNVSWREMGKIAYDSAILTAAVVFLLAVASVYQYLMGVSGVPQLLGQMLGPLKTHPSLFLIGTAVMSCLFGMVLEGLPAAVVLIPVVFPIAETMGIDPIHFNIVQTAAVGIGLFLPPMGVGLLMALRFADLSVGEHFRTYVPYMLALFAGLLLIICIPQISLTLPRLAGLIK</sequence>
<feature type="transmembrane region" description="Helical" evidence="7">
    <location>
        <begin position="358"/>
        <end position="383"/>
    </location>
</feature>
<dbReference type="PIRSF" id="PIRSF006066">
    <property type="entry name" value="HI0050"/>
    <property type="match status" value="1"/>
</dbReference>
<keyword evidence="3 7" id="KW-0997">Cell inner membrane</keyword>
<dbReference type="InterPro" id="IPR010656">
    <property type="entry name" value="DctM"/>
</dbReference>
<dbReference type="PANTHER" id="PTHR33362:SF2">
    <property type="entry name" value="TRAP TRANSPORTER LARGE PERMEASE PROTEIN"/>
    <property type="match status" value="1"/>
</dbReference>
<keyword evidence="2" id="KW-1003">Cell membrane</keyword>
<keyword evidence="7" id="KW-0813">Transport</keyword>
<dbReference type="NCBIfam" id="TIGR00786">
    <property type="entry name" value="dctM"/>
    <property type="match status" value="1"/>
</dbReference>
<feature type="transmembrane region" description="Helical" evidence="7">
    <location>
        <begin position="267"/>
        <end position="290"/>
    </location>
</feature>
<feature type="transmembrane region" description="Helical" evidence="7">
    <location>
        <begin position="211"/>
        <end position="233"/>
    </location>
</feature>
<comment type="subcellular location">
    <subcellularLocation>
        <location evidence="1 7">Cell inner membrane</location>
        <topology evidence="1 7">Multi-pass membrane protein</topology>
    </subcellularLocation>
</comment>
<keyword evidence="5 7" id="KW-1133">Transmembrane helix</keyword>
<organism evidence="9 10">
    <name type="scientific">Bradyrhizobium erythrophlei</name>
    <dbReference type="NCBI Taxonomy" id="1437360"/>
    <lineage>
        <taxon>Bacteria</taxon>
        <taxon>Pseudomonadati</taxon>
        <taxon>Pseudomonadota</taxon>
        <taxon>Alphaproteobacteria</taxon>
        <taxon>Hyphomicrobiales</taxon>
        <taxon>Nitrobacteraceae</taxon>
        <taxon>Bradyrhizobium</taxon>
    </lineage>
</organism>
<dbReference type="GO" id="GO:0005886">
    <property type="term" value="C:plasma membrane"/>
    <property type="evidence" value="ECO:0007669"/>
    <property type="project" value="UniProtKB-SubCell"/>
</dbReference>
<gene>
    <name evidence="9" type="ORF">SAMN05443248_4380</name>
</gene>
<feature type="transmembrane region" description="Helical" evidence="7">
    <location>
        <begin position="395"/>
        <end position="419"/>
    </location>
</feature>
<reference evidence="9 10" key="1">
    <citation type="submission" date="2016-11" db="EMBL/GenBank/DDBJ databases">
        <authorList>
            <person name="Jaros S."/>
            <person name="Januszkiewicz K."/>
            <person name="Wedrychowicz H."/>
        </authorList>
    </citation>
    <scope>NUCLEOTIDE SEQUENCE [LARGE SCALE GENOMIC DNA]</scope>
    <source>
        <strain evidence="9 10">GAS138</strain>
    </source>
</reference>
<dbReference type="InterPro" id="IPR004681">
    <property type="entry name" value="TRAP_DctM"/>
</dbReference>
<dbReference type="AlphaFoldDB" id="A0A1M5RVJ8"/>
<keyword evidence="4 7" id="KW-0812">Transmembrane</keyword>
<evidence type="ECO:0000256" key="7">
    <source>
        <dbReference type="RuleBase" id="RU369079"/>
    </source>
</evidence>
<evidence type="ECO:0000256" key="4">
    <source>
        <dbReference type="ARBA" id="ARBA00022692"/>
    </source>
</evidence>
<protein>
    <recommendedName>
        <fullName evidence="7">TRAP transporter large permease protein</fullName>
    </recommendedName>
</protein>
<name>A0A1M5RVJ8_9BRAD</name>
<evidence type="ECO:0000313" key="9">
    <source>
        <dbReference type="EMBL" id="SHH30266.1"/>
    </source>
</evidence>